<sequence>MKKRWMLSAVILAAGCSADNEGAAEAENNVHTNTETAPDENNSAAEELNETNDAEDNSEEEELEIEDEEENEEGKDEEESDGEEDMEEPETPAYSLQGDSSIAPLEEGAENNAVLLTIDDAPDQHAVEMAETLAELDAGAIFFVNGHFLEGEEKEEMLQHIHELGFEIGNHTMTHPNLRDVTEGETEEEIIALNDRIEEIIGERPRFFRAPFGVNTDKSEEVVETEGMQSMNWTYGYDFEADYMEAEALEEIMVETELLRGGANLLMHDRSFTLEALPGIVEGLREKGYEIVDVRDIE</sequence>
<dbReference type="EMBL" id="PVNS01000012">
    <property type="protein sequence ID" value="PRO64770.1"/>
    <property type="molecule type" value="Genomic_DNA"/>
</dbReference>
<dbReference type="InterPro" id="IPR002509">
    <property type="entry name" value="NODB_dom"/>
</dbReference>
<dbReference type="Proteomes" id="UP000243650">
    <property type="component" value="Unassembled WGS sequence"/>
</dbReference>
<reference evidence="3 4" key="1">
    <citation type="submission" date="2018-03" db="EMBL/GenBank/DDBJ databases">
        <title>Bacillus urumqiensis sp. nov., a moderately haloalkaliphilic bacterium isolated from a salt lake.</title>
        <authorList>
            <person name="Zhao B."/>
            <person name="Liao Z."/>
        </authorList>
    </citation>
    <scope>NUCLEOTIDE SEQUENCE [LARGE SCALE GENOMIC DNA]</scope>
    <source>
        <strain evidence="3 4">BZ-SZ-XJ18</strain>
    </source>
</reference>
<dbReference type="InterPro" id="IPR050248">
    <property type="entry name" value="Polysacc_deacetylase_ArnD"/>
</dbReference>
<feature type="region of interest" description="Disordered" evidence="1">
    <location>
        <begin position="23"/>
        <end position="98"/>
    </location>
</feature>
<name>A0A2P6MEU9_ALKUR</name>
<dbReference type="PROSITE" id="PS51257">
    <property type="entry name" value="PROKAR_LIPOPROTEIN"/>
    <property type="match status" value="1"/>
</dbReference>
<dbReference type="InterPro" id="IPR011330">
    <property type="entry name" value="Glyco_hydro/deAcase_b/a-brl"/>
</dbReference>
<accession>A0A2P6MEU9</accession>
<evidence type="ECO:0000313" key="3">
    <source>
        <dbReference type="EMBL" id="PRO64770.1"/>
    </source>
</evidence>
<feature type="compositionally biased region" description="Polar residues" evidence="1">
    <location>
        <begin position="30"/>
        <end position="44"/>
    </location>
</feature>
<dbReference type="OrthoDB" id="9806342at2"/>
<evidence type="ECO:0000313" key="4">
    <source>
        <dbReference type="Proteomes" id="UP000243650"/>
    </source>
</evidence>
<dbReference type="CDD" id="cd10917">
    <property type="entry name" value="CE4_NodB_like_6s_7s"/>
    <property type="match status" value="1"/>
</dbReference>
<dbReference type="PROSITE" id="PS51677">
    <property type="entry name" value="NODB"/>
    <property type="match status" value="1"/>
</dbReference>
<dbReference type="Gene3D" id="3.20.20.370">
    <property type="entry name" value="Glycoside hydrolase/deacetylase"/>
    <property type="match status" value="1"/>
</dbReference>
<dbReference type="AlphaFoldDB" id="A0A2P6MEU9"/>
<dbReference type="SUPFAM" id="SSF88713">
    <property type="entry name" value="Glycoside hydrolase/deacetylase"/>
    <property type="match status" value="1"/>
</dbReference>
<evidence type="ECO:0000256" key="1">
    <source>
        <dbReference type="SAM" id="MobiDB-lite"/>
    </source>
</evidence>
<proteinExistence type="predicted"/>
<dbReference type="PANTHER" id="PTHR10587">
    <property type="entry name" value="GLYCOSYL TRANSFERASE-RELATED"/>
    <property type="match status" value="1"/>
</dbReference>
<dbReference type="GO" id="GO:0005975">
    <property type="term" value="P:carbohydrate metabolic process"/>
    <property type="evidence" value="ECO:0007669"/>
    <property type="project" value="InterPro"/>
</dbReference>
<comment type="caution">
    <text evidence="3">The sequence shown here is derived from an EMBL/GenBank/DDBJ whole genome shotgun (WGS) entry which is preliminary data.</text>
</comment>
<gene>
    <name evidence="3" type="ORF">C6I21_12735</name>
</gene>
<organism evidence="3 4">
    <name type="scientific">Alkalicoccus urumqiensis</name>
    <name type="common">Bacillus urumqiensis</name>
    <dbReference type="NCBI Taxonomy" id="1548213"/>
    <lineage>
        <taxon>Bacteria</taxon>
        <taxon>Bacillati</taxon>
        <taxon>Bacillota</taxon>
        <taxon>Bacilli</taxon>
        <taxon>Bacillales</taxon>
        <taxon>Bacillaceae</taxon>
        <taxon>Alkalicoccus</taxon>
    </lineage>
</organism>
<dbReference type="GO" id="GO:0016810">
    <property type="term" value="F:hydrolase activity, acting on carbon-nitrogen (but not peptide) bonds"/>
    <property type="evidence" value="ECO:0007669"/>
    <property type="project" value="InterPro"/>
</dbReference>
<protein>
    <submittedName>
        <fullName evidence="3">Polysaccharide deacetylase</fullName>
    </submittedName>
</protein>
<evidence type="ECO:0000259" key="2">
    <source>
        <dbReference type="PROSITE" id="PS51677"/>
    </source>
</evidence>
<keyword evidence="4" id="KW-1185">Reference proteome</keyword>
<feature type="domain" description="NodB homology" evidence="2">
    <location>
        <begin position="112"/>
        <end position="292"/>
    </location>
</feature>
<dbReference type="Pfam" id="PF01522">
    <property type="entry name" value="Polysacc_deac_1"/>
    <property type="match status" value="1"/>
</dbReference>
<feature type="compositionally biased region" description="Acidic residues" evidence="1">
    <location>
        <begin position="47"/>
        <end position="90"/>
    </location>
</feature>